<evidence type="ECO:0000256" key="1">
    <source>
        <dbReference type="ARBA" id="ARBA00022723"/>
    </source>
</evidence>
<dbReference type="SUPFAM" id="SSF57667">
    <property type="entry name" value="beta-beta-alpha zinc fingers"/>
    <property type="match status" value="4"/>
</dbReference>
<evidence type="ECO:0000313" key="8">
    <source>
        <dbReference type="EMBL" id="KAL3832583.1"/>
    </source>
</evidence>
<evidence type="ECO:0000259" key="7">
    <source>
        <dbReference type="PROSITE" id="PS50157"/>
    </source>
</evidence>
<keyword evidence="2" id="KW-0677">Repeat</keyword>
<feature type="domain" description="C2H2-type" evidence="7">
    <location>
        <begin position="616"/>
        <end position="644"/>
    </location>
</feature>
<sequence>MENNYSTVEVGVGEACMEYNDAAFVDAGHDLCEELTEPGVVTLRTLSGVNIDHYPLNVVHSGEINTVSKEEQIIAQQISIGVNKNEPNLTLVDENSVMNRMSCKTDPFDPDCGLTEGTDETGQGTGVKEDEAEVKGDETVANIDSSEEYHLYNISQEGVELDRTENNENKDEVFSNVIVTLSQQILTMISDNKEAILSEILHNCTDRLVVLSDIDNGNLSVSGSFQGILNLHKELSYLLHNRLEIDNEDKEHLHVKTNEVEDKAVTCDIIGFTVTSSGREIKKPRRLQTSYISFDDSLDQTFEEEIEQKRQRNRRGRRKLLRPKKLNARKDHKFLSEFLHANDQKDKVQLMADGGNKVQEIDKTGYQIDNEQSAVDSAERPVQRVLKFKQDGSTEETGDREDENAYGQEVLSDLKHNSLNSLKYEIQGGLKEFTASQIEKRKYEEAMPYKYFCRMCSFKTKRESHLQKHITLHEGNPQIFKCRDCDFKTMRYSTLTRHSIMHSSVLYTCSECTYESNLIKQLSRHMKLKHNIAISNEALEKRSVSHEKSHISMNIQCTQCDFVADSIEAFRKHVSSEHKSNFTCPYCDYSTRNPGIFTRHVQTRHTENGSEHKQTFQCEKCSYKTMRKEHFVRHKSDVHSEIRPHLCDLCGMAFKRRDALTAHKITHLDKSQRMYPVICPHCKKGFKSKAHLNEHLAVHSSNRSFLCHICGAAFKTRAVQKKHLQTIHMNPRSYPCPSCQKRFNTKYALKRHQRTHEIDLETAVKFTEISEGLQQNLEQNLQEEFQQNMQTNIHTISQEQLSQLTVQTIQTADGQQETFVSINDAAYDQGEEMQQTFITGNETTTALLYLTNMQPTDIVNI</sequence>
<dbReference type="PROSITE" id="PS50157">
    <property type="entry name" value="ZINC_FINGER_C2H2_2"/>
    <property type="match status" value="6"/>
</dbReference>
<dbReference type="PANTHER" id="PTHR24403">
    <property type="entry name" value="ZINC FINGER PROTEIN"/>
    <property type="match status" value="1"/>
</dbReference>
<dbReference type="InterPro" id="IPR050688">
    <property type="entry name" value="Zinc_finger/UBP_domain"/>
</dbReference>
<dbReference type="Gene3D" id="3.30.160.60">
    <property type="entry name" value="Classic Zinc Finger"/>
    <property type="match status" value="6"/>
</dbReference>
<feature type="compositionally biased region" description="Low complexity" evidence="6">
    <location>
        <begin position="113"/>
        <end position="122"/>
    </location>
</feature>
<dbReference type="PROSITE" id="PS00028">
    <property type="entry name" value="ZINC_FINGER_C2H2_1"/>
    <property type="match status" value="4"/>
</dbReference>
<proteinExistence type="predicted"/>
<dbReference type="Proteomes" id="UP001634394">
    <property type="component" value="Unassembled WGS sequence"/>
</dbReference>
<comment type="caution">
    <text evidence="8">The sequence shown here is derived from an EMBL/GenBank/DDBJ whole genome shotgun (WGS) entry which is preliminary data.</text>
</comment>
<dbReference type="EMBL" id="JBJQND010000019">
    <property type="protein sequence ID" value="KAL3832583.1"/>
    <property type="molecule type" value="Genomic_DNA"/>
</dbReference>
<reference evidence="8 9" key="1">
    <citation type="submission" date="2024-11" db="EMBL/GenBank/DDBJ databases">
        <title>Chromosome-level genome assembly of the freshwater bivalve Anodonta woodiana.</title>
        <authorList>
            <person name="Chen X."/>
        </authorList>
    </citation>
    <scope>NUCLEOTIDE SEQUENCE [LARGE SCALE GENOMIC DNA]</scope>
    <source>
        <strain evidence="8">MN2024</strain>
        <tissue evidence="8">Gills</tissue>
    </source>
</reference>
<keyword evidence="1" id="KW-0479">Metal-binding</keyword>
<evidence type="ECO:0000256" key="4">
    <source>
        <dbReference type="ARBA" id="ARBA00022833"/>
    </source>
</evidence>
<evidence type="ECO:0000256" key="6">
    <source>
        <dbReference type="SAM" id="MobiDB-lite"/>
    </source>
</evidence>
<dbReference type="SMART" id="SM00355">
    <property type="entry name" value="ZnF_C2H2"/>
    <property type="match status" value="10"/>
</dbReference>
<evidence type="ECO:0000256" key="5">
    <source>
        <dbReference type="PROSITE-ProRule" id="PRU00042"/>
    </source>
</evidence>
<feature type="domain" description="C2H2-type" evidence="7">
    <location>
        <begin position="451"/>
        <end position="478"/>
    </location>
</feature>
<evidence type="ECO:0000256" key="3">
    <source>
        <dbReference type="ARBA" id="ARBA00022771"/>
    </source>
</evidence>
<feature type="domain" description="C2H2-type" evidence="7">
    <location>
        <begin position="705"/>
        <end position="733"/>
    </location>
</feature>
<dbReference type="GO" id="GO:0008270">
    <property type="term" value="F:zinc ion binding"/>
    <property type="evidence" value="ECO:0007669"/>
    <property type="project" value="UniProtKB-KW"/>
</dbReference>
<accession>A0ABD3T7K3</accession>
<keyword evidence="9" id="KW-1185">Reference proteome</keyword>
<feature type="region of interest" description="Disordered" evidence="6">
    <location>
        <begin position="108"/>
        <end position="132"/>
    </location>
</feature>
<protein>
    <recommendedName>
        <fullName evidence="7">C2H2-type domain-containing protein</fullName>
    </recommendedName>
</protein>
<evidence type="ECO:0000256" key="2">
    <source>
        <dbReference type="ARBA" id="ARBA00022737"/>
    </source>
</evidence>
<gene>
    <name evidence="8" type="ORF">ACJMK2_024215</name>
</gene>
<keyword evidence="4" id="KW-0862">Zinc</keyword>
<feature type="domain" description="C2H2-type" evidence="7">
    <location>
        <begin position="677"/>
        <end position="704"/>
    </location>
</feature>
<dbReference type="PANTHER" id="PTHR24403:SF67">
    <property type="entry name" value="FI01116P-RELATED"/>
    <property type="match status" value="1"/>
</dbReference>
<dbReference type="InterPro" id="IPR013087">
    <property type="entry name" value="Znf_C2H2_type"/>
</dbReference>
<feature type="domain" description="C2H2-type" evidence="7">
    <location>
        <begin position="734"/>
        <end position="756"/>
    </location>
</feature>
<dbReference type="Pfam" id="PF00096">
    <property type="entry name" value="zf-C2H2"/>
    <property type="match status" value="2"/>
</dbReference>
<dbReference type="InterPro" id="IPR036236">
    <property type="entry name" value="Znf_C2H2_sf"/>
</dbReference>
<evidence type="ECO:0000313" key="9">
    <source>
        <dbReference type="Proteomes" id="UP001634394"/>
    </source>
</evidence>
<organism evidence="8 9">
    <name type="scientific">Sinanodonta woodiana</name>
    <name type="common">Chinese pond mussel</name>
    <name type="synonym">Anodonta woodiana</name>
    <dbReference type="NCBI Taxonomy" id="1069815"/>
    <lineage>
        <taxon>Eukaryota</taxon>
        <taxon>Metazoa</taxon>
        <taxon>Spiralia</taxon>
        <taxon>Lophotrochozoa</taxon>
        <taxon>Mollusca</taxon>
        <taxon>Bivalvia</taxon>
        <taxon>Autobranchia</taxon>
        <taxon>Heteroconchia</taxon>
        <taxon>Palaeoheterodonta</taxon>
        <taxon>Unionida</taxon>
        <taxon>Unionoidea</taxon>
        <taxon>Unionidae</taxon>
        <taxon>Unioninae</taxon>
        <taxon>Sinanodonta</taxon>
    </lineage>
</organism>
<feature type="domain" description="C2H2-type" evidence="7">
    <location>
        <begin position="645"/>
        <end position="672"/>
    </location>
</feature>
<dbReference type="FunFam" id="3.30.160.60:FF:000446">
    <property type="entry name" value="Zinc finger protein"/>
    <property type="match status" value="1"/>
</dbReference>
<dbReference type="Pfam" id="PF13912">
    <property type="entry name" value="zf-C2H2_6"/>
    <property type="match status" value="1"/>
</dbReference>
<name>A0ABD3T7K3_SINWO</name>
<keyword evidence="3 5" id="KW-0863">Zinc-finger</keyword>
<dbReference type="AlphaFoldDB" id="A0ABD3T7K3"/>